<protein>
    <submittedName>
        <fullName evidence="3">Uncharacterized protein LOC113146877</fullName>
    </submittedName>
</protein>
<evidence type="ECO:0000313" key="2">
    <source>
        <dbReference type="Proteomes" id="UP000515125"/>
    </source>
</evidence>
<gene>
    <name evidence="3" type="primary">LOC113146877</name>
</gene>
<dbReference type="AlphaFoldDB" id="A0A6P6RW08"/>
<evidence type="ECO:0000313" key="3">
    <source>
        <dbReference type="RefSeq" id="XP_026191315.1"/>
    </source>
</evidence>
<name>A0A6P6RW08_9EIME</name>
<reference evidence="3" key="1">
    <citation type="submission" date="2025-08" db="UniProtKB">
        <authorList>
            <consortium name="RefSeq"/>
        </authorList>
    </citation>
    <scope>IDENTIFICATION</scope>
</reference>
<keyword evidence="2" id="KW-1185">Reference proteome</keyword>
<dbReference type="RefSeq" id="XP_026191315.1">
    <property type="nucleotide sequence ID" value="XM_026335530.1"/>
</dbReference>
<accession>A0A6P6RW08</accession>
<dbReference type="GeneID" id="113146877"/>
<sequence>MEQKQLPLPALVHLEILRSTTDSKLEELEATRKEAERLEISHRSIIREISTVQAASQAVTAVAICTAHANSTQGTEQRALQAGVQVLKEELCAKKRALESIRASALERRCAHNACTE</sequence>
<feature type="coiled-coil region" evidence="1">
    <location>
        <begin position="18"/>
        <end position="48"/>
    </location>
</feature>
<evidence type="ECO:0000256" key="1">
    <source>
        <dbReference type="SAM" id="Coils"/>
    </source>
</evidence>
<keyword evidence="1" id="KW-0175">Coiled coil</keyword>
<proteinExistence type="predicted"/>
<organism evidence="2 3">
    <name type="scientific">Cyclospora cayetanensis</name>
    <dbReference type="NCBI Taxonomy" id="88456"/>
    <lineage>
        <taxon>Eukaryota</taxon>
        <taxon>Sar</taxon>
        <taxon>Alveolata</taxon>
        <taxon>Apicomplexa</taxon>
        <taxon>Conoidasida</taxon>
        <taxon>Coccidia</taxon>
        <taxon>Eucoccidiorida</taxon>
        <taxon>Eimeriorina</taxon>
        <taxon>Eimeriidae</taxon>
        <taxon>Cyclospora</taxon>
    </lineage>
</organism>
<dbReference type="Proteomes" id="UP000515125">
    <property type="component" value="Unplaced"/>
</dbReference>